<organism evidence="1">
    <name type="scientific">Clastoptera arizonana</name>
    <name type="common">Arizona spittle bug</name>
    <dbReference type="NCBI Taxonomy" id="38151"/>
    <lineage>
        <taxon>Eukaryota</taxon>
        <taxon>Metazoa</taxon>
        <taxon>Ecdysozoa</taxon>
        <taxon>Arthropoda</taxon>
        <taxon>Hexapoda</taxon>
        <taxon>Insecta</taxon>
        <taxon>Pterygota</taxon>
        <taxon>Neoptera</taxon>
        <taxon>Paraneoptera</taxon>
        <taxon>Hemiptera</taxon>
        <taxon>Auchenorrhyncha</taxon>
        <taxon>Cercopoidea</taxon>
        <taxon>Clastopteridae</taxon>
        <taxon>Clastoptera</taxon>
    </lineage>
</organism>
<reference evidence="1" key="1">
    <citation type="submission" date="2015-12" db="EMBL/GenBank/DDBJ databases">
        <title>De novo transcriptome assembly of four potential Pierce s Disease insect vectors from Arizona vineyards.</title>
        <authorList>
            <person name="Tassone E.E."/>
        </authorList>
    </citation>
    <scope>NUCLEOTIDE SEQUENCE</scope>
</reference>
<dbReference type="EMBL" id="GEDC01027266">
    <property type="protein sequence ID" value="JAS10032.1"/>
    <property type="molecule type" value="Transcribed_RNA"/>
</dbReference>
<sequence length="112" mass="12529">MTDKGYVIEESRPEDLEAIEDFVEINFIKDMPLFPMFGIHRPPPRNTPRPTNDIAFVIKACAMDGAIAGVSIVKKLHARSLFASVTDENVLKLFEFNDFIDKATSTSELPEG</sequence>
<dbReference type="AlphaFoldDB" id="A0A1B6C979"/>
<proteinExistence type="predicted"/>
<name>A0A1B6C979_9HEMI</name>
<evidence type="ECO:0000313" key="1">
    <source>
        <dbReference type="EMBL" id="JAS10032.1"/>
    </source>
</evidence>
<feature type="non-terminal residue" evidence="1">
    <location>
        <position position="112"/>
    </location>
</feature>
<protein>
    <submittedName>
        <fullName evidence="1">Uncharacterized protein</fullName>
    </submittedName>
</protein>
<accession>A0A1B6C979</accession>
<gene>
    <name evidence="1" type="ORF">g.5043</name>
</gene>